<dbReference type="NCBIfam" id="TIGR00005">
    <property type="entry name" value="rluA_subfam"/>
    <property type="match status" value="1"/>
</dbReference>
<evidence type="ECO:0000256" key="3">
    <source>
        <dbReference type="RuleBase" id="RU362028"/>
    </source>
</evidence>
<dbReference type="EC" id="5.4.99.-" evidence="3"/>
<dbReference type="Pfam" id="PF00849">
    <property type="entry name" value="PseudoU_synth_2"/>
    <property type="match status" value="1"/>
</dbReference>
<evidence type="ECO:0000256" key="2">
    <source>
        <dbReference type="ARBA" id="ARBA00010876"/>
    </source>
</evidence>
<dbReference type="RefSeq" id="WP_186504313.1">
    <property type="nucleotide sequence ID" value="NZ_JACOGK010000039.1"/>
</dbReference>
<evidence type="ECO:0000313" key="5">
    <source>
        <dbReference type="EMBL" id="MBC3537739.1"/>
    </source>
</evidence>
<comment type="function">
    <text evidence="3">Responsible for synthesis of pseudouridine from uracil.</text>
</comment>
<sequence length="296" mass="32912">MIQFTVGSLQKKTSLLGALRHFGVSSTMRRRIKHSGVCKINGHDATTKDFVVEGDRVEVTLPEKNSFTPEAIPLTIAYEDDYIIVVNKPAGLLMHPTSGAHTGTLANALAWYYEKTGQSCAYHPMHRLDRNTSGLCLIAKQPQIQYAFSRQDLAYHRFYAALCEGVFPAPLVTVHWPIERLPGSIIQRRTGVAGKAAHTDIRRLAACADYSLLEMVLHTGRTHQIRVHCASLGHPLVGDDLYGGSRRFMERQALHAFRVQFIHPVTGNYITVNSPLPADMQALVHRAGWDYNGDSV</sequence>
<gene>
    <name evidence="5" type="ORF">H8J70_10855</name>
</gene>
<dbReference type="CDD" id="cd02869">
    <property type="entry name" value="PseudoU_synth_RluA_like"/>
    <property type="match status" value="1"/>
</dbReference>
<organism evidence="5 6">
    <name type="scientific">Megasphaera hominis</name>
    <dbReference type="NCBI Taxonomy" id="159836"/>
    <lineage>
        <taxon>Bacteria</taxon>
        <taxon>Bacillati</taxon>
        <taxon>Bacillota</taxon>
        <taxon>Negativicutes</taxon>
        <taxon>Veillonellales</taxon>
        <taxon>Veillonellaceae</taxon>
        <taxon>Megasphaera</taxon>
    </lineage>
</organism>
<dbReference type="PANTHER" id="PTHR21600">
    <property type="entry name" value="MITOCHONDRIAL RNA PSEUDOURIDINE SYNTHASE"/>
    <property type="match status" value="1"/>
</dbReference>
<evidence type="ECO:0000313" key="6">
    <source>
        <dbReference type="Proteomes" id="UP000606870"/>
    </source>
</evidence>
<dbReference type="SUPFAM" id="SSF55120">
    <property type="entry name" value="Pseudouridine synthase"/>
    <property type="match status" value="1"/>
</dbReference>
<comment type="caution">
    <text evidence="5">The sequence shown here is derived from an EMBL/GenBank/DDBJ whole genome shotgun (WGS) entry which is preliminary data.</text>
</comment>
<evidence type="ECO:0000256" key="1">
    <source>
        <dbReference type="ARBA" id="ARBA00000073"/>
    </source>
</evidence>
<comment type="similarity">
    <text evidence="2 3">Belongs to the pseudouridine synthase RluA family.</text>
</comment>
<protein>
    <recommendedName>
        <fullName evidence="3">Pseudouridine synthase</fullName>
        <ecNumber evidence="3">5.4.99.-</ecNumber>
    </recommendedName>
</protein>
<dbReference type="InterPro" id="IPR020103">
    <property type="entry name" value="PsdUridine_synth_cat_dom_sf"/>
</dbReference>
<dbReference type="InterPro" id="IPR050188">
    <property type="entry name" value="RluA_PseudoU_synthase"/>
</dbReference>
<dbReference type="PANTHER" id="PTHR21600:SF44">
    <property type="entry name" value="RIBOSOMAL LARGE SUBUNIT PSEUDOURIDINE SYNTHASE D"/>
    <property type="match status" value="1"/>
</dbReference>
<dbReference type="InterPro" id="IPR006145">
    <property type="entry name" value="PsdUridine_synth_RsuA/RluA"/>
</dbReference>
<proteinExistence type="inferred from homology"/>
<name>A0ABR6VKI9_9FIRM</name>
<keyword evidence="3" id="KW-0413">Isomerase</keyword>
<comment type="catalytic activity">
    <reaction evidence="1 3">
        <text>a uridine in RNA = a pseudouridine in RNA</text>
        <dbReference type="Rhea" id="RHEA:48348"/>
        <dbReference type="Rhea" id="RHEA-COMP:12068"/>
        <dbReference type="Rhea" id="RHEA-COMP:12069"/>
        <dbReference type="ChEBI" id="CHEBI:65314"/>
        <dbReference type="ChEBI" id="CHEBI:65315"/>
    </reaction>
</comment>
<evidence type="ECO:0000259" key="4">
    <source>
        <dbReference type="Pfam" id="PF00849"/>
    </source>
</evidence>
<keyword evidence="6" id="KW-1185">Reference proteome</keyword>
<dbReference type="Proteomes" id="UP000606870">
    <property type="component" value="Unassembled WGS sequence"/>
</dbReference>
<dbReference type="Gene3D" id="3.30.2350.10">
    <property type="entry name" value="Pseudouridine synthase"/>
    <property type="match status" value="1"/>
</dbReference>
<feature type="domain" description="Pseudouridine synthase RsuA/RluA-like" evidence="4">
    <location>
        <begin position="83"/>
        <end position="231"/>
    </location>
</feature>
<reference evidence="5 6" key="1">
    <citation type="submission" date="2020-08" db="EMBL/GenBank/DDBJ databases">
        <authorList>
            <person name="Liu C."/>
            <person name="Sun Q."/>
        </authorList>
    </citation>
    <scope>NUCLEOTIDE SEQUENCE [LARGE SCALE GENOMIC DNA]</scope>
    <source>
        <strain evidence="5 6">NSJ-59</strain>
    </source>
</reference>
<accession>A0ABR6VKI9</accession>
<dbReference type="InterPro" id="IPR006225">
    <property type="entry name" value="PsdUridine_synth_RluC/D"/>
</dbReference>
<dbReference type="EMBL" id="JACOGK010000039">
    <property type="protein sequence ID" value="MBC3537739.1"/>
    <property type="molecule type" value="Genomic_DNA"/>
</dbReference>